<dbReference type="PANTHER" id="PTHR34796">
    <property type="entry name" value="EXPRESSED PROTEIN"/>
    <property type="match status" value="1"/>
</dbReference>
<dbReference type="Gene3D" id="1.10.3450.10">
    <property type="entry name" value="TTHA0068-like"/>
    <property type="match status" value="1"/>
</dbReference>
<dbReference type="SUPFAM" id="SSF140663">
    <property type="entry name" value="TTHA0068-like"/>
    <property type="match status" value="1"/>
</dbReference>
<name>A0A1I5W024_9BACI</name>
<dbReference type="OrthoDB" id="165483at2"/>
<proteinExistence type="predicted"/>
<dbReference type="STRING" id="126156.SAMN05421670_1037"/>
<evidence type="ECO:0000313" key="1">
    <source>
        <dbReference type="EMBL" id="SFQ12947.1"/>
    </source>
</evidence>
<gene>
    <name evidence="1" type="ORF">SAMN05421670_1037</name>
</gene>
<dbReference type="AlphaFoldDB" id="A0A1I5W024"/>
<sequence length="170" mass="20432">MIALHPTFHTSFVSFLKHFNETFDYFECHELLEDYWKEVSPRHKKHALTALILLATSMYHWRRGNFSGAIKTMKTSLKRMDETKNSPFFENINYQKLTENMNLALELMTSSQDFQTFYIEVTNPTLQTLVNNLDLEMNDDLHFLIHKHMLRDRSEILEERDREKKKRDDL</sequence>
<dbReference type="PANTHER" id="PTHR34796:SF1">
    <property type="entry name" value="EXPRESSED PROTEIN"/>
    <property type="match status" value="1"/>
</dbReference>
<dbReference type="Proteomes" id="UP000198734">
    <property type="component" value="Unassembled WGS sequence"/>
</dbReference>
<dbReference type="InterPro" id="IPR023203">
    <property type="entry name" value="TTHA0068_sf"/>
</dbReference>
<evidence type="ECO:0000313" key="2">
    <source>
        <dbReference type="Proteomes" id="UP000198734"/>
    </source>
</evidence>
<keyword evidence="2" id="KW-1185">Reference proteome</keyword>
<accession>A0A1I5W024</accession>
<protein>
    <recommendedName>
        <fullName evidence="3">DUF309 domain-containing protein</fullName>
    </recommendedName>
</protein>
<reference evidence="2" key="1">
    <citation type="submission" date="2016-10" db="EMBL/GenBank/DDBJ databases">
        <authorList>
            <person name="Varghese N."/>
            <person name="Submissions S."/>
        </authorList>
    </citation>
    <scope>NUCLEOTIDE SEQUENCE [LARGE SCALE GENOMIC DNA]</scope>
    <source>
        <strain evidence="2">DSM 11706</strain>
    </source>
</reference>
<dbReference type="EMBL" id="FOXU01000001">
    <property type="protein sequence ID" value="SFQ12947.1"/>
    <property type="molecule type" value="Genomic_DNA"/>
</dbReference>
<dbReference type="Pfam" id="PF03745">
    <property type="entry name" value="DUF309"/>
    <property type="match status" value="1"/>
</dbReference>
<dbReference type="InterPro" id="IPR005500">
    <property type="entry name" value="DUF309"/>
</dbReference>
<organism evidence="1 2">
    <name type="scientific">Psychrobacillus psychrotolerans</name>
    <dbReference type="NCBI Taxonomy" id="126156"/>
    <lineage>
        <taxon>Bacteria</taxon>
        <taxon>Bacillati</taxon>
        <taxon>Bacillota</taxon>
        <taxon>Bacilli</taxon>
        <taxon>Bacillales</taxon>
        <taxon>Bacillaceae</taxon>
        <taxon>Psychrobacillus</taxon>
    </lineage>
</organism>
<evidence type="ECO:0008006" key="3">
    <source>
        <dbReference type="Google" id="ProtNLM"/>
    </source>
</evidence>